<accession>A0A4Y8TWH9</accession>
<dbReference type="InterPro" id="IPR002731">
    <property type="entry name" value="ATPase_BadF"/>
</dbReference>
<dbReference type="PANTHER" id="PTHR43190:SF3">
    <property type="entry name" value="N-ACETYL-D-GLUCOSAMINE KINASE"/>
    <property type="match status" value="1"/>
</dbReference>
<dbReference type="Pfam" id="PF01869">
    <property type="entry name" value="BcrAD_BadFG"/>
    <property type="match status" value="1"/>
</dbReference>
<sequence>MASGLLAVDGGQTGIKLRFEQDGETAELALPGVQTHEPVLPQLARAINQAAAAAGWECSTVSVGTTGLVKAEHDARQLYDLIGSSAISHIALAHDSVTSYLGALGERHGAVVAAGTGVVTLAVGPCSVARVDGWGHIMGDAGSGYWIGQKAMNAAMRGFDGRGPATALTGELAKRWPDLSEAYIDLQAMPDRVAIVASFAQRVAQLAASDEMAARICALAGAELASSAATALRRAGLEQQAGAIPVAAIGGVLAGEFARSSFVRELHLLVPAAQVQDSPGNGLDGARALALLPADHALQGLVSRFRAQP</sequence>
<dbReference type="RefSeq" id="WP_134779449.1">
    <property type="nucleotide sequence ID" value="NZ_SPDS01000001.1"/>
</dbReference>
<evidence type="ECO:0000313" key="3">
    <source>
        <dbReference type="Proteomes" id="UP000297638"/>
    </source>
</evidence>
<gene>
    <name evidence="2" type="ORF">EXY26_03785</name>
</gene>
<dbReference type="InterPro" id="IPR052519">
    <property type="entry name" value="Euk-type_GlcNAc_Kinase"/>
</dbReference>
<evidence type="ECO:0000313" key="2">
    <source>
        <dbReference type="EMBL" id="TFH56188.1"/>
    </source>
</evidence>
<reference evidence="2 3" key="1">
    <citation type="submission" date="2019-03" db="EMBL/GenBank/DDBJ databases">
        <title>Glutamicibacter sp. LJH19 genome.</title>
        <authorList>
            <person name="Sinai Borker S."/>
            <person name="Kumar R."/>
        </authorList>
    </citation>
    <scope>NUCLEOTIDE SEQUENCE [LARGE SCALE GENOMIC DNA]</scope>
    <source>
        <strain evidence="2 3">LJH19</strain>
    </source>
</reference>
<dbReference type="Proteomes" id="UP000297638">
    <property type="component" value="Unassembled WGS sequence"/>
</dbReference>
<dbReference type="PANTHER" id="PTHR43190">
    <property type="entry name" value="N-ACETYL-D-GLUCOSAMINE KINASE"/>
    <property type="match status" value="1"/>
</dbReference>
<dbReference type="AlphaFoldDB" id="A0A4Y8TWH9"/>
<protein>
    <recommendedName>
        <fullName evidence="1">ATPase BadF/BadG/BcrA/BcrD type domain-containing protein</fullName>
    </recommendedName>
</protein>
<dbReference type="InterPro" id="IPR043129">
    <property type="entry name" value="ATPase_NBD"/>
</dbReference>
<organism evidence="2 3">
    <name type="scientific">Glutamicibacter arilaitensis</name>
    <dbReference type="NCBI Taxonomy" id="256701"/>
    <lineage>
        <taxon>Bacteria</taxon>
        <taxon>Bacillati</taxon>
        <taxon>Actinomycetota</taxon>
        <taxon>Actinomycetes</taxon>
        <taxon>Micrococcales</taxon>
        <taxon>Micrococcaceae</taxon>
        <taxon>Glutamicibacter</taxon>
    </lineage>
</organism>
<proteinExistence type="predicted"/>
<feature type="domain" description="ATPase BadF/BadG/BcrA/BcrD type" evidence="1">
    <location>
        <begin position="8"/>
        <end position="270"/>
    </location>
</feature>
<dbReference type="EMBL" id="SPDS01000001">
    <property type="protein sequence ID" value="TFH56188.1"/>
    <property type="molecule type" value="Genomic_DNA"/>
</dbReference>
<comment type="caution">
    <text evidence="2">The sequence shown here is derived from an EMBL/GenBank/DDBJ whole genome shotgun (WGS) entry which is preliminary data.</text>
</comment>
<name>A0A4Y8TWH9_9MICC</name>
<evidence type="ECO:0000259" key="1">
    <source>
        <dbReference type="Pfam" id="PF01869"/>
    </source>
</evidence>
<dbReference type="Gene3D" id="3.30.420.40">
    <property type="match status" value="2"/>
</dbReference>
<dbReference type="SUPFAM" id="SSF53067">
    <property type="entry name" value="Actin-like ATPase domain"/>
    <property type="match status" value="1"/>
</dbReference>